<dbReference type="EMBL" id="JACCJC010000021">
    <property type="protein sequence ID" value="KAF6236128.1"/>
    <property type="molecule type" value="Genomic_DNA"/>
</dbReference>
<keyword evidence="3" id="KW-1185">Reference proteome</keyword>
<name>A0A8H6FWJ6_9LECA</name>
<protein>
    <recommendedName>
        <fullName evidence="4">F-box domain-containing protein</fullName>
    </recommendedName>
</protein>
<sequence length="363" mass="40648">MGSNLNLYTLPTELQHHIVLNLHPSAAIALKQTNRYFHTHISLYRLDPLKVKQYLHQVELRPRHRENYACFSCLRVKPKIAFTVSQLGAKKSRNGAYSSGRFCIDCGVRDKRFKPGTVLDIAGDESHPKAFCRSCSTIQSYFCGKCQRLIKTYIYIRGHDFLIDGHFKVPENTIMQGSNLEDSCGRWTKLTEIDAVDLSTVHGHILVITSAGFIAYEYKDGPMPDLSSISKEFFIDFAEYFVTNRPANLLGLQGLIENMDQTKALPCWMPQPCAAAHQPGVPGEDSKLGMGSRTKRGSLLSSPNCPRNETFGARKPYTSRAKAGICGLSIKDSSRNWMTKSSSVQQKRLTIVERPDSTHSVAI</sequence>
<feature type="region of interest" description="Disordered" evidence="1">
    <location>
        <begin position="278"/>
        <end position="305"/>
    </location>
</feature>
<reference evidence="2 3" key="1">
    <citation type="journal article" date="2020" name="Genomics">
        <title>Complete, high-quality genomes from long-read metagenomic sequencing of two wolf lichen thalli reveals enigmatic genome architecture.</title>
        <authorList>
            <person name="McKenzie S.K."/>
            <person name="Walston R.F."/>
            <person name="Allen J.L."/>
        </authorList>
    </citation>
    <scope>NUCLEOTIDE SEQUENCE [LARGE SCALE GENOMIC DNA]</scope>
    <source>
        <strain evidence="2">WasteWater2</strain>
    </source>
</reference>
<organism evidence="2 3">
    <name type="scientific">Letharia columbiana</name>
    <dbReference type="NCBI Taxonomy" id="112416"/>
    <lineage>
        <taxon>Eukaryota</taxon>
        <taxon>Fungi</taxon>
        <taxon>Dikarya</taxon>
        <taxon>Ascomycota</taxon>
        <taxon>Pezizomycotina</taxon>
        <taxon>Lecanoromycetes</taxon>
        <taxon>OSLEUM clade</taxon>
        <taxon>Lecanoromycetidae</taxon>
        <taxon>Lecanorales</taxon>
        <taxon>Lecanorineae</taxon>
        <taxon>Parmeliaceae</taxon>
        <taxon>Letharia</taxon>
    </lineage>
</organism>
<evidence type="ECO:0000313" key="3">
    <source>
        <dbReference type="Proteomes" id="UP000578531"/>
    </source>
</evidence>
<dbReference type="RefSeq" id="XP_037165480.1">
    <property type="nucleotide sequence ID" value="XM_037307671.1"/>
</dbReference>
<comment type="caution">
    <text evidence="2">The sequence shown here is derived from an EMBL/GenBank/DDBJ whole genome shotgun (WGS) entry which is preliminary data.</text>
</comment>
<evidence type="ECO:0000313" key="2">
    <source>
        <dbReference type="EMBL" id="KAF6236128.1"/>
    </source>
</evidence>
<dbReference type="Proteomes" id="UP000578531">
    <property type="component" value="Unassembled WGS sequence"/>
</dbReference>
<evidence type="ECO:0000256" key="1">
    <source>
        <dbReference type="SAM" id="MobiDB-lite"/>
    </source>
</evidence>
<gene>
    <name evidence="2" type="ORF">HO173_005757</name>
</gene>
<dbReference type="GeneID" id="59287419"/>
<evidence type="ECO:0008006" key="4">
    <source>
        <dbReference type="Google" id="ProtNLM"/>
    </source>
</evidence>
<dbReference type="OrthoDB" id="2322999at2759"/>
<proteinExistence type="predicted"/>
<accession>A0A8H6FWJ6</accession>
<dbReference type="AlphaFoldDB" id="A0A8H6FWJ6"/>